<dbReference type="GO" id="GO:0005576">
    <property type="term" value="C:extracellular region"/>
    <property type="evidence" value="ECO:0007669"/>
    <property type="project" value="UniProtKB-SubCell"/>
</dbReference>
<protein>
    <submittedName>
        <fullName evidence="7">Uncharacterized protein</fullName>
    </submittedName>
</protein>
<dbReference type="GO" id="GO:0005179">
    <property type="term" value="F:hormone activity"/>
    <property type="evidence" value="ECO:0007669"/>
    <property type="project" value="InterPro"/>
</dbReference>
<evidence type="ECO:0000256" key="6">
    <source>
        <dbReference type="SAM" id="SignalP"/>
    </source>
</evidence>
<keyword evidence="4 6" id="KW-0732">Signal</keyword>
<comment type="similarity">
    <text evidence="2">Belongs to the insulin family.</text>
</comment>
<dbReference type="HOGENOM" id="CLU_154797_1_0_1"/>
<sequence>MNLLILAFVVLLAFPTATTSESLDAKTQSHVDYLIAQNHYMKTRNANLPLASLFRMRRVPDSPKHTCGPKFLNFVKNVCGGPCTVSTEVNLATICCHEQCGEDAVRKSCCPL</sequence>
<evidence type="ECO:0000256" key="5">
    <source>
        <dbReference type="ARBA" id="ARBA00023157"/>
    </source>
</evidence>
<evidence type="ECO:0000313" key="7">
    <source>
        <dbReference type="EMBL" id="EGT48244.1"/>
    </source>
</evidence>
<dbReference type="Proteomes" id="UP000008068">
    <property type="component" value="Unassembled WGS sequence"/>
</dbReference>
<organism evidence="8">
    <name type="scientific">Caenorhabditis brenneri</name>
    <name type="common">Nematode worm</name>
    <dbReference type="NCBI Taxonomy" id="135651"/>
    <lineage>
        <taxon>Eukaryota</taxon>
        <taxon>Metazoa</taxon>
        <taxon>Ecdysozoa</taxon>
        <taxon>Nematoda</taxon>
        <taxon>Chromadorea</taxon>
        <taxon>Rhabditida</taxon>
        <taxon>Rhabditina</taxon>
        <taxon>Rhabditomorpha</taxon>
        <taxon>Rhabditoidea</taxon>
        <taxon>Rhabditidae</taxon>
        <taxon>Peloderinae</taxon>
        <taxon>Caenorhabditis</taxon>
    </lineage>
</organism>
<keyword evidence="5" id="KW-1015">Disulfide bond</keyword>
<feature type="signal peptide" evidence="6">
    <location>
        <begin position="1"/>
        <end position="20"/>
    </location>
</feature>
<dbReference type="InParanoid" id="G0MZE4"/>
<proteinExistence type="inferred from homology"/>
<dbReference type="Pfam" id="PF03488">
    <property type="entry name" value="Ins_beta"/>
    <property type="match status" value="1"/>
</dbReference>
<keyword evidence="8" id="KW-1185">Reference proteome</keyword>
<dbReference type="InterPro" id="IPR052335">
    <property type="entry name" value="Insulin-like_regulatory"/>
</dbReference>
<evidence type="ECO:0000256" key="4">
    <source>
        <dbReference type="ARBA" id="ARBA00022729"/>
    </source>
</evidence>
<accession>G0MZE4</accession>
<evidence type="ECO:0000256" key="3">
    <source>
        <dbReference type="ARBA" id="ARBA00022525"/>
    </source>
</evidence>
<dbReference type="InterPro" id="IPR003235">
    <property type="entry name" value="Nem_insulin-like_b-type"/>
</dbReference>
<dbReference type="Gene3D" id="1.10.100.10">
    <property type="entry name" value="Insulin-like"/>
    <property type="match status" value="1"/>
</dbReference>
<gene>
    <name evidence="7" type="ORF">CAEBREN_20003</name>
</gene>
<name>G0MZE4_CAEBE</name>
<comment type="subcellular location">
    <subcellularLocation>
        <location evidence="1">Secreted</location>
    </subcellularLocation>
</comment>
<dbReference type="PANTHER" id="PTHR33893">
    <property type="entry name" value="INSULIN RELATED-RELATED-RELATED"/>
    <property type="match status" value="1"/>
</dbReference>
<dbReference type="AlphaFoldDB" id="G0MZE4"/>
<evidence type="ECO:0000313" key="8">
    <source>
        <dbReference type="Proteomes" id="UP000008068"/>
    </source>
</evidence>
<dbReference type="EMBL" id="GL379822">
    <property type="protein sequence ID" value="EGT48244.1"/>
    <property type="molecule type" value="Genomic_DNA"/>
</dbReference>
<reference evidence="8" key="1">
    <citation type="submission" date="2011-07" db="EMBL/GenBank/DDBJ databases">
        <authorList>
            <consortium name="Caenorhabditis brenneri Sequencing and Analysis Consortium"/>
            <person name="Wilson R.K."/>
        </authorList>
    </citation>
    <scope>NUCLEOTIDE SEQUENCE [LARGE SCALE GENOMIC DNA]</scope>
    <source>
        <strain evidence="8">PB2801</strain>
    </source>
</reference>
<feature type="chain" id="PRO_5003403890" evidence="6">
    <location>
        <begin position="21"/>
        <end position="112"/>
    </location>
</feature>
<evidence type="ECO:0000256" key="2">
    <source>
        <dbReference type="ARBA" id="ARBA00009034"/>
    </source>
</evidence>
<dbReference type="eggNOG" id="ENOG502TK5N">
    <property type="taxonomic scope" value="Eukaryota"/>
</dbReference>
<keyword evidence="3" id="KW-0964">Secreted</keyword>
<evidence type="ECO:0000256" key="1">
    <source>
        <dbReference type="ARBA" id="ARBA00004613"/>
    </source>
</evidence>
<dbReference type="SUPFAM" id="SSF56994">
    <property type="entry name" value="Insulin-like"/>
    <property type="match status" value="1"/>
</dbReference>
<dbReference type="STRING" id="135651.G0MZE4"/>
<dbReference type="InterPro" id="IPR036438">
    <property type="entry name" value="Insulin-like_sf"/>
</dbReference>